<dbReference type="KEGG" id="cvc:BKX93_18675"/>
<dbReference type="InterPro" id="IPR036388">
    <property type="entry name" value="WH-like_DNA-bd_sf"/>
</dbReference>
<dbReference type="PANTHER" id="PTHR30537">
    <property type="entry name" value="HTH-TYPE TRANSCRIPTIONAL REGULATOR"/>
    <property type="match status" value="1"/>
</dbReference>
<evidence type="ECO:0000259" key="5">
    <source>
        <dbReference type="PROSITE" id="PS50931"/>
    </source>
</evidence>
<dbReference type="Pfam" id="PF00126">
    <property type="entry name" value="HTH_1"/>
    <property type="match status" value="1"/>
</dbReference>
<dbReference type="SUPFAM" id="SSF46785">
    <property type="entry name" value="Winged helix' DNA-binding domain"/>
    <property type="match status" value="1"/>
</dbReference>
<dbReference type="PANTHER" id="PTHR30537:SF5">
    <property type="entry name" value="HTH-TYPE TRANSCRIPTIONAL ACTIVATOR TTDR-RELATED"/>
    <property type="match status" value="1"/>
</dbReference>
<organism evidence="6 7">
    <name type="scientific">Chromobacterium vaccinii</name>
    <dbReference type="NCBI Taxonomy" id="1108595"/>
    <lineage>
        <taxon>Bacteria</taxon>
        <taxon>Pseudomonadati</taxon>
        <taxon>Pseudomonadota</taxon>
        <taxon>Betaproteobacteria</taxon>
        <taxon>Neisseriales</taxon>
        <taxon>Chromobacteriaceae</taxon>
        <taxon>Chromobacterium</taxon>
    </lineage>
</organism>
<dbReference type="SUPFAM" id="SSF53850">
    <property type="entry name" value="Periplasmic binding protein-like II"/>
    <property type="match status" value="1"/>
</dbReference>
<dbReference type="RefSeq" id="WP_070980841.1">
    <property type="nucleotide sequence ID" value="NZ_CP017707.1"/>
</dbReference>
<dbReference type="InterPro" id="IPR058163">
    <property type="entry name" value="LysR-type_TF_proteobact-type"/>
</dbReference>
<keyword evidence="4" id="KW-0804">Transcription</keyword>
<dbReference type="FunFam" id="3.40.190.290:FF:000001">
    <property type="entry name" value="Transcriptional regulator, LysR family"/>
    <property type="match status" value="1"/>
</dbReference>
<protein>
    <submittedName>
        <fullName evidence="6">LysR family transcriptional regulator</fullName>
    </submittedName>
</protein>
<dbReference type="PRINTS" id="PR00039">
    <property type="entry name" value="HTHLYSR"/>
</dbReference>
<reference evidence="6 7" key="1">
    <citation type="submission" date="2016-10" db="EMBL/GenBank/DDBJ databases">
        <title>Chromobacterium muskegensis sp. nov., an insecticidal bacterium isolated from Sphagnum bogs.</title>
        <authorList>
            <person name="Sparks M.E."/>
            <person name="Blackburn M.B."/>
            <person name="Gundersen-Rindal D.E."/>
            <person name="Mitchell A."/>
            <person name="Farrar R."/>
            <person name="Kuhar D."/>
        </authorList>
    </citation>
    <scope>NUCLEOTIDE SEQUENCE [LARGE SCALE GENOMIC DNA]</scope>
    <source>
        <strain evidence="6 7">21-1</strain>
    </source>
</reference>
<sequence length="294" mass="32698">MDRLLSMELFVAVVDKGSFTAAADAHRLSQPMVGKHIAALEKRLGGKLLVRTTRRQQLTELGQHYYQRCRAILADLAAADDAAALLREQPRGVLRVNASVTFGTLRLAPLLAEFMARYPEIGVELELSDQLVDLVAEGYDAVFRIGHLADSGLVARRLKPYRMMIAASPVYLARRGRPETPEQLAEHDCLGFSRWRRDDGWDALARLHAAQIPSSRFQCNQGQALRQMALAGAGIVLQAETLLADDVAAERLVSLLDGYLPDPKPMHLIYPADRQPLPKLRVFIDFIVERLGEL</sequence>
<dbReference type="InterPro" id="IPR000847">
    <property type="entry name" value="LysR_HTH_N"/>
</dbReference>
<feature type="domain" description="HTH lysR-type" evidence="5">
    <location>
        <begin position="1"/>
        <end position="59"/>
    </location>
</feature>
<dbReference type="InterPro" id="IPR005119">
    <property type="entry name" value="LysR_subst-bd"/>
</dbReference>
<dbReference type="Proteomes" id="UP000178776">
    <property type="component" value="Chromosome"/>
</dbReference>
<evidence type="ECO:0000313" key="7">
    <source>
        <dbReference type="Proteomes" id="UP000178776"/>
    </source>
</evidence>
<dbReference type="GO" id="GO:0003700">
    <property type="term" value="F:DNA-binding transcription factor activity"/>
    <property type="evidence" value="ECO:0007669"/>
    <property type="project" value="InterPro"/>
</dbReference>
<dbReference type="InterPro" id="IPR036390">
    <property type="entry name" value="WH_DNA-bd_sf"/>
</dbReference>
<evidence type="ECO:0000256" key="1">
    <source>
        <dbReference type="ARBA" id="ARBA00009437"/>
    </source>
</evidence>
<dbReference type="GO" id="GO:0006351">
    <property type="term" value="P:DNA-templated transcription"/>
    <property type="evidence" value="ECO:0007669"/>
    <property type="project" value="TreeGrafter"/>
</dbReference>
<name>A0A1D9LKR3_9NEIS</name>
<evidence type="ECO:0000313" key="6">
    <source>
        <dbReference type="EMBL" id="AOZ51819.1"/>
    </source>
</evidence>
<dbReference type="FunFam" id="1.10.10.10:FF:000001">
    <property type="entry name" value="LysR family transcriptional regulator"/>
    <property type="match status" value="1"/>
</dbReference>
<dbReference type="CDD" id="cd08477">
    <property type="entry name" value="PBP2_CrgA_like_8"/>
    <property type="match status" value="1"/>
</dbReference>
<dbReference type="Gene3D" id="1.10.10.10">
    <property type="entry name" value="Winged helix-like DNA-binding domain superfamily/Winged helix DNA-binding domain"/>
    <property type="match status" value="1"/>
</dbReference>
<dbReference type="EMBL" id="CP017707">
    <property type="protein sequence ID" value="AOZ51819.1"/>
    <property type="molecule type" value="Genomic_DNA"/>
</dbReference>
<dbReference type="STRING" id="1108595.BKX93_18675"/>
<proteinExistence type="inferred from homology"/>
<evidence type="ECO:0000256" key="3">
    <source>
        <dbReference type="ARBA" id="ARBA00023125"/>
    </source>
</evidence>
<keyword evidence="2" id="KW-0805">Transcription regulation</keyword>
<dbReference type="Pfam" id="PF03466">
    <property type="entry name" value="LysR_substrate"/>
    <property type="match status" value="1"/>
</dbReference>
<dbReference type="GO" id="GO:0043565">
    <property type="term" value="F:sequence-specific DNA binding"/>
    <property type="evidence" value="ECO:0007669"/>
    <property type="project" value="TreeGrafter"/>
</dbReference>
<evidence type="ECO:0000256" key="2">
    <source>
        <dbReference type="ARBA" id="ARBA00023015"/>
    </source>
</evidence>
<dbReference type="GeneID" id="68843228"/>
<comment type="similarity">
    <text evidence="1">Belongs to the LysR transcriptional regulatory family.</text>
</comment>
<dbReference type="PROSITE" id="PS50931">
    <property type="entry name" value="HTH_LYSR"/>
    <property type="match status" value="1"/>
</dbReference>
<gene>
    <name evidence="6" type="ORF">BKX93_18675</name>
</gene>
<dbReference type="AlphaFoldDB" id="A0A1D9LKR3"/>
<dbReference type="Gene3D" id="3.40.190.290">
    <property type="match status" value="1"/>
</dbReference>
<keyword evidence="3" id="KW-0238">DNA-binding</keyword>
<accession>A0A1D9LKR3</accession>
<evidence type="ECO:0000256" key="4">
    <source>
        <dbReference type="ARBA" id="ARBA00023163"/>
    </source>
</evidence>